<feature type="region of interest" description="Disordered" evidence="1">
    <location>
        <begin position="137"/>
        <end position="187"/>
    </location>
</feature>
<accession>A0ABN9WAZ5</accession>
<evidence type="ECO:0000256" key="1">
    <source>
        <dbReference type="SAM" id="MobiDB-lite"/>
    </source>
</evidence>
<keyword evidence="3" id="KW-1185">Reference proteome</keyword>
<dbReference type="Proteomes" id="UP001189429">
    <property type="component" value="Unassembled WGS sequence"/>
</dbReference>
<protein>
    <submittedName>
        <fullName evidence="2">Uncharacterized protein</fullName>
    </submittedName>
</protein>
<reference evidence="2" key="1">
    <citation type="submission" date="2023-10" db="EMBL/GenBank/DDBJ databases">
        <authorList>
            <person name="Chen Y."/>
            <person name="Shah S."/>
            <person name="Dougan E. K."/>
            <person name="Thang M."/>
            <person name="Chan C."/>
        </authorList>
    </citation>
    <scope>NUCLEOTIDE SEQUENCE [LARGE SCALE GENOMIC DNA]</scope>
</reference>
<dbReference type="EMBL" id="CAUYUJ010018243">
    <property type="protein sequence ID" value="CAK0881884.1"/>
    <property type="molecule type" value="Genomic_DNA"/>
</dbReference>
<comment type="caution">
    <text evidence="2">The sequence shown here is derived from an EMBL/GenBank/DDBJ whole genome shotgun (WGS) entry which is preliminary data.</text>
</comment>
<proteinExistence type="predicted"/>
<evidence type="ECO:0000313" key="2">
    <source>
        <dbReference type="EMBL" id="CAK0881884.1"/>
    </source>
</evidence>
<sequence>MSSAEQDVLRAAVEWRSQLDALEVRLSARMLKLEQHLGVESSPWSAHRGGATHRPTPEEPRAPLPPHGQAPAATDAVHEGAKEQRMVRLMVDEGLGAMRQEVQAKLHAMREEMEARLSEELSSRRGSAREWLGAVGEEKQASAAQEDAPSLNGYKPLLATSGHAPHPGREPEELLQARSSPESCGEPEELPASLYNYCVESLTFSARPHAEKAWLYMLLVTDMQNGLLMTLLQMNKNNLMDFYTAGNPHEPYSFKTGCYRENGKLLIGGDSICRSIMGLLSCAVVCILVNGDIHNQARASLPDPGAPGWLRVCMTMFWFLQAVLLPSTAIMEIGRLFALSKSPMDIVLNTLAATFIVELDELLFEGVLTTEQKAEYFALPKRRKPFSDVHTSSEYALGWMRFAGMLWQYFYIRNAGFAHDGYQDVTNEILVTATA</sequence>
<evidence type="ECO:0000313" key="3">
    <source>
        <dbReference type="Proteomes" id="UP001189429"/>
    </source>
</evidence>
<organism evidence="2 3">
    <name type="scientific">Prorocentrum cordatum</name>
    <dbReference type="NCBI Taxonomy" id="2364126"/>
    <lineage>
        <taxon>Eukaryota</taxon>
        <taxon>Sar</taxon>
        <taxon>Alveolata</taxon>
        <taxon>Dinophyceae</taxon>
        <taxon>Prorocentrales</taxon>
        <taxon>Prorocentraceae</taxon>
        <taxon>Prorocentrum</taxon>
    </lineage>
</organism>
<name>A0ABN9WAZ5_9DINO</name>
<gene>
    <name evidence="2" type="ORF">PCOR1329_LOCUS64591</name>
</gene>
<feature type="region of interest" description="Disordered" evidence="1">
    <location>
        <begin position="40"/>
        <end position="81"/>
    </location>
</feature>